<dbReference type="OrthoDB" id="7705803at2"/>
<evidence type="ECO:0000313" key="2">
    <source>
        <dbReference type="EMBL" id="AML51892.1"/>
    </source>
</evidence>
<feature type="chain" id="PRO_5007443628" description="Allene oxide cyclase" evidence="1">
    <location>
        <begin position="20"/>
        <end position="153"/>
    </location>
</feature>
<dbReference type="RefSeq" id="WP_039001669.1">
    <property type="nucleotide sequence ID" value="NZ_CP014327.1"/>
</dbReference>
<sequence>MKILILVSILAAIGFAANAEEQRIEINNVYPLSQENFDLGDHIFHLTDNKGGFEVIEGPLEDGVTRCVGSGFGYQDGTNSITGICVFGEGEDTFTMRWKAGEKGAANNWEIVTGTGRYNGMTGKGIATTDIVSAYQALPLRRTHIVGVVEVPN</sequence>
<gene>
    <name evidence="2" type="ORF">RC74_12015</name>
</gene>
<evidence type="ECO:0000313" key="3">
    <source>
        <dbReference type="Proteomes" id="UP000070371"/>
    </source>
</evidence>
<keyword evidence="3" id="KW-1185">Reference proteome</keyword>
<dbReference type="Proteomes" id="UP000070371">
    <property type="component" value="Chromosome"/>
</dbReference>
<organism evidence="2 3">
    <name type="scientific">Falsihalocynthiibacter arcticus</name>
    <dbReference type="NCBI Taxonomy" id="1579316"/>
    <lineage>
        <taxon>Bacteria</taxon>
        <taxon>Pseudomonadati</taxon>
        <taxon>Pseudomonadota</taxon>
        <taxon>Alphaproteobacteria</taxon>
        <taxon>Rhodobacterales</taxon>
        <taxon>Roseobacteraceae</taxon>
        <taxon>Falsihalocynthiibacter</taxon>
    </lineage>
</organism>
<protein>
    <recommendedName>
        <fullName evidence="4">Allene oxide cyclase</fullName>
    </recommendedName>
</protein>
<dbReference type="KEGG" id="hat:RC74_12015"/>
<reference evidence="2 3" key="1">
    <citation type="submission" date="2016-02" db="EMBL/GenBank/DDBJ databases">
        <title>Complete genome sequence of Halocynthiibacter arcticus PAMC 20958t from arctic marine sediment.</title>
        <authorList>
            <person name="Lee Y.M."/>
            <person name="Baek K."/>
            <person name="Lee H.K."/>
            <person name="Shin S.C."/>
        </authorList>
    </citation>
    <scope>NUCLEOTIDE SEQUENCE [LARGE SCALE GENOMIC DNA]</scope>
    <source>
        <strain evidence="2">PAMC 20958</strain>
    </source>
</reference>
<evidence type="ECO:0008006" key="4">
    <source>
        <dbReference type="Google" id="ProtNLM"/>
    </source>
</evidence>
<proteinExistence type="predicted"/>
<accession>A0A126V0P3</accession>
<evidence type="ECO:0000256" key="1">
    <source>
        <dbReference type="SAM" id="SignalP"/>
    </source>
</evidence>
<keyword evidence="1" id="KW-0732">Signal</keyword>
<dbReference type="EMBL" id="CP014327">
    <property type="protein sequence ID" value="AML51892.1"/>
    <property type="molecule type" value="Genomic_DNA"/>
</dbReference>
<feature type="signal peptide" evidence="1">
    <location>
        <begin position="1"/>
        <end position="19"/>
    </location>
</feature>
<dbReference type="AlphaFoldDB" id="A0A126V0P3"/>
<name>A0A126V0P3_9RHOB</name>